<name>A0A4R1PHE7_9GAMM</name>
<protein>
    <submittedName>
        <fullName evidence="1">Uncharacterized protein</fullName>
    </submittedName>
</protein>
<dbReference type="AlphaFoldDB" id="A0A4R1PHE7"/>
<dbReference type="EMBL" id="SMMU01000029">
    <property type="protein sequence ID" value="TCL26859.1"/>
    <property type="molecule type" value="Genomic_DNA"/>
</dbReference>
<reference evidence="1 2" key="1">
    <citation type="submission" date="2019-03" db="EMBL/GenBank/DDBJ databases">
        <title>Genomic Encyclopedia of Type Strains, Phase IV (KMG-IV): sequencing the most valuable type-strain genomes for metagenomic binning, comparative biology and taxonomic classification.</title>
        <authorList>
            <person name="Goeker M."/>
        </authorList>
    </citation>
    <scope>NUCLEOTIDE SEQUENCE [LARGE SCALE GENOMIC DNA]</scope>
    <source>
        <strain evidence="1 2">DSM 2286</strain>
    </source>
</reference>
<sequence>MSTRDPRAALAWVMAGHSIRIKALNLRDVLRHVEAMRRAA</sequence>
<gene>
    <name evidence="1" type="ORF">EV691_12965</name>
</gene>
<proteinExistence type="predicted"/>
<organism evidence="1 2">
    <name type="scientific">Azotobacter chroococcum</name>
    <dbReference type="NCBI Taxonomy" id="353"/>
    <lineage>
        <taxon>Bacteria</taxon>
        <taxon>Pseudomonadati</taxon>
        <taxon>Pseudomonadota</taxon>
        <taxon>Gammaproteobacteria</taxon>
        <taxon>Pseudomonadales</taxon>
        <taxon>Pseudomonadaceae</taxon>
        <taxon>Azotobacter</taxon>
    </lineage>
</organism>
<evidence type="ECO:0000313" key="2">
    <source>
        <dbReference type="Proteomes" id="UP000295169"/>
    </source>
</evidence>
<accession>A0A4R1PHE7</accession>
<comment type="caution">
    <text evidence="1">The sequence shown here is derived from an EMBL/GenBank/DDBJ whole genome shotgun (WGS) entry which is preliminary data.</text>
</comment>
<evidence type="ECO:0000313" key="1">
    <source>
        <dbReference type="EMBL" id="TCL26859.1"/>
    </source>
</evidence>
<dbReference type="Proteomes" id="UP000295169">
    <property type="component" value="Unassembled WGS sequence"/>
</dbReference>